<protein>
    <submittedName>
        <fullName evidence="2">DNA polymerase III subunit delta</fullName>
    </submittedName>
</protein>
<evidence type="ECO:0000313" key="3">
    <source>
        <dbReference type="Proteomes" id="UP000196594"/>
    </source>
</evidence>
<reference evidence="2 3" key="1">
    <citation type="journal article" date="2017" name="Int. J. Syst. Evol. Microbiol.">
        <title>Solibacillus kalamii sp. nov., isolated from a high-efficiency particulate arrestance filter system used in the International Space Station.</title>
        <authorList>
            <person name="Checinska Sielaff A."/>
            <person name="Kumar R.M."/>
            <person name="Pal D."/>
            <person name="Mayilraj S."/>
            <person name="Venkateswaran K."/>
        </authorList>
    </citation>
    <scope>NUCLEOTIDE SEQUENCE [LARGE SCALE GENOMIC DNA]</scope>
    <source>
        <strain evidence="2 3">ISSFR-015</strain>
    </source>
</reference>
<dbReference type="EMBL" id="NHNT01000013">
    <property type="protein sequence ID" value="OUZ37796.1"/>
    <property type="molecule type" value="Genomic_DNA"/>
</dbReference>
<evidence type="ECO:0000313" key="2">
    <source>
        <dbReference type="EMBL" id="OUZ37796.1"/>
    </source>
</evidence>
<organism evidence="2 3">
    <name type="scientific">Solibacillus kalamii</name>
    <dbReference type="NCBI Taxonomy" id="1748298"/>
    <lineage>
        <taxon>Bacteria</taxon>
        <taxon>Bacillati</taxon>
        <taxon>Bacillota</taxon>
        <taxon>Bacilli</taxon>
        <taxon>Bacillales</taxon>
        <taxon>Caryophanaceae</taxon>
        <taxon>Solibacillus</taxon>
    </lineage>
</organism>
<feature type="transmembrane region" description="Helical" evidence="1">
    <location>
        <begin position="72"/>
        <end position="93"/>
    </location>
</feature>
<dbReference type="RefSeq" id="WP_087618328.1">
    <property type="nucleotide sequence ID" value="NZ_JAFBEY010000010.1"/>
</dbReference>
<keyword evidence="1" id="KW-0472">Membrane</keyword>
<name>A0ABX3ZDL7_9BACL</name>
<accession>A0ABX3ZDL7</accession>
<dbReference type="Proteomes" id="UP000196594">
    <property type="component" value="Unassembled WGS sequence"/>
</dbReference>
<comment type="caution">
    <text evidence="2">The sequence shown here is derived from an EMBL/GenBank/DDBJ whole genome shotgun (WGS) entry which is preliminary data.</text>
</comment>
<proteinExistence type="predicted"/>
<sequence>MVNNNTCRCESCGRTNNLVQINRVTIDHHTAYICLACEHVLHLPENKNRFFSLVRSKNRKQANPEMQRVHRILSAFIAVGVLFFVGIAALGVAQSTDLVTLPLFEADSILINEHLSFLQLKEYQ</sequence>
<keyword evidence="1" id="KW-0812">Transmembrane</keyword>
<keyword evidence="3" id="KW-1185">Reference proteome</keyword>
<gene>
    <name evidence="2" type="ORF">CBM15_16405</name>
</gene>
<keyword evidence="1" id="KW-1133">Transmembrane helix</keyword>
<evidence type="ECO:0000256" key="1">
    <source>
        <dbReference type="SAM" id="Phobius"/>
    </source>
</evidence>